<name>A0A382YHV7_9ZZZZ</name>
<dbReference type="GO" id="GO:0016627">
    <property type="term" value="F:oxidoreductase activity, acting on the CH-CH group of donors"/>
    <property type="evidence" value="ECO:0007669"/>
    <property type="project" value="InterPro"/>
</dbReference>
<dbReference type="InterPro" id="IPR009100">
    <property type="entry name" value="AcylCoA_DH/oxidase_NM_dom_sf"/>
</dbReference>
<accession>A0A382YHV7</accession>
<sequence>MRLGYDEKTEAFRDQLVAWLEANLPDPSLTAERPTSSADIPAWARQFQRQMFDDGWLSPAYPPELGGRNADLFEQMVYLEELGRRHVTRSFNPQGLGIVSASIVSFGN</sequence>
<feature type="non-terminal residue" evidence="3">
    <location>
        <position position="108"/>
    </location>
</feature>
<dbReference type="EMBL" id="UINC01175927">
    <property type="protein sequence ID" value="SVD82814.1"/>
    <property type="molecule type" value="Genomic_DNA"/>
</dbReference>
<proteinExistence type="predicted"/>
<reference evidence="3" key="1">
    <citation type="submission" date="2018-05" db="EMBL/GenBank/DDBJ databases">
        <authorList>
            <person name="Lanie J.A."/>
            <person name="Ng W.-L."/>
            <person name="Kazmierczak K.M."/>
            <person name="Andrzejewski T.M."/>
            <person name="Davidsen T.M."/>
            <person name="Wayne K.J."/>
            <person name="Tettelin H."/>
            <person name="Glass J.I."/>
            <person name="Rusch D."/>
            <person name="Podicherti R."/>
            <person name="Tsui H.-C.T."/>
            <person name="Winkler M.E."/>
        </authorList>
    </citation>
    <scope>NUCLEOTIDE SEQUENCE</scope>
</reference>
<gene>
    <name evidence="3" type="ORF">METZ01_LOCUS435668</name>
</gene>
<dbReference type="Pfam" id="PF02771">
    <property type="entry name" value="Acyl-CoA_dh_N"/>
    <property type="match status" value="1"/>
</dbReference>
<organism evidence="3">
    <name type="scientific">marine metagenome</name>
    <dbReference type="NCBI Taxonomy" id="408172"/>
    <lineage>
        <taxon>unclassified sequences</taxon>
        <taxon>metagenomes</taxon>
        <taxon>ecological metagenomes</taxon>
    </lineage>
</organism>
<evidence type="ECO:0000256" key="1">
    <source>
        <dbReference type="ARBA" id="ARBA00023002"/>
    </source>
</evidence>
<evidence type="ECO:0000313" key="3">
    <source>
        <dbReference type="EMBL" id="SVD82814.1"/>
    </source>
</evidence>
<evidence type="ECO:0000259" key="2">
    <source>
        <dbReference type="Pfam" id="PF02771"/>
    </source>
</evidence>
<dbReference type="PANTHER" id="PTHR43292:SF4">
    <property type="entry name" value="ACYL-COA DEHYDROGENASE FADE34"/>
    <property type="match status" value="1"/>
</dbReference>
<dbReference type="InterPro" id="IPR013786">
    <property type="entry name" value="AcylCoA_DH/ox_N"/>
</dbReference>
<keyword evidence="1" id="KW-0560">Oxidoreductase</keyword>
<protein>
    <recommendedName>
        <fullName evidence="2">Acyl-CoA dehydrogenase/oxidase N-terminal domain-containing protein</fullName>
    </recommendedName>
</protein>
<dbReference type="SUPFAM" id="SSF56645">
    <property type="entry name" value="Acyl-CoA dehydrogenase NM domain-like"/>
    <property type="match status" value="1"/>
</dbReference>
<dbReference type="InterPro" id="IPR052161">
    <property type="entry name" value="Mycobact_Acyl-CoA_DH"/>
</dbReference>
<dbReference type="GO" id="GO:0050660">
    <property type="term" value="F:flavin adenine dinucleotide binding"/>
    <property type="evidence" value="ECO:0007669"/>
    <property type="project" value="InterPro"/>
</dbReference>
<dbReference type="GO" id="GO:0005886">
    <property type="term" value="C:plasma membrane"/>
    <property type="evidence" value="ECO:0007669"/>
    <property type="project" value="TreeGrafter"/>
</dbReference>
<dbReference type="AlphaFoldDB" id="A0A382YHV7"/>
<dbReference type="PANTHER" id="PTHR43292">
    <property type="entry name" value="ACYL-COA DEHYDROGENASE"/>
    <property type="match status" value="1"/>
</dbReference>
<dbReference type="InterPro" id="IPR037069">
    <property type="entry name" value="AcylCoA_DH/ox_N_sf"/>
</dbReference>
<feature type="domain" description="Acyl-CoA dehydrogenase/oxidase N-terminal" evidence="2">
    <location>
        <begin position="7"/>
        <end position="108"/>
    </location>
</feature>
<dbReference type="Gene3D" id="1.10.540.10">
    <property type="entry name" value="Acyl-CoA dehydrogenase/oxidase, N-terminal domain"/>
    <property type="match status" value="1"/>
</dbReference>